<sequence>RGVENGHNPWEVLWVHVQLVGMDVTQVMESGLEAIQVVGCIVKSCQNPLAMGLYFGAEIPLGPWVDEEQPNERGPEYYKIQPIGNNMADIASLNQVWPISILPQD</sequence>
<dbReference type="Proteomes" id="UP000694569">
    <property type="component" value="Unplaced"/>
</dbReference>
<keyword evidence="2" id="KW-1185">Reference proteome</keyword>
<reference evidence="1" key="2">
    <citation type="submission" date="2025-09" db="UniProtKB">
        <authorList>
            <consortium name="Ensembl"/>
        </authorList>
    </citation>
    <scope>IDENTIFICATION</scope>
</reference>
<evidence type="ECO:0000313" key="2">
    <source>
        <dbReference type="Proteomes" id="UP000694569"/>
    </source>
</evidence>
<dbReference type="AlphaFoldDB" id="A0A8C5MZV2"/>
<name>A0A8C5MZV2_9ANUR</name>
<proteinExistence type="predicted"/>
<organism evidence="1 2">
    <name type="scientific">Leptobrachium leishanense</name>
    <name type="common">Leishan spiny toad</name>
    <dbReference type="NCBI Taxonomy" id="445787"/>
    <lineage>
        <taxon>Eukaryota</taxon>
        <taxon>Metazoa</taxon>
        <taxon>Chordata</taxon>
        <taxon>Craniata</taxon>
        <taxon>Vertebrata</taxon>
        <taxon>Euteleostomi</taxon>
        <taxon>Amphibia</taxon>
        <taxon>Batrachia</taxon>
        <taxon>Anura</taxon>
        <taxon>Pelobatoidea</taxon>
        <taxon>Megophryidae</taxon>
        <taxon>Leptobrachium</taxon>
    </lineage>
</organism>
<reference evidence="1" key="1">
    <citation type="submission" date="2025-08" db="UniProtKB">
        <authorList>
            <consortium name="Ensembl"/>
        </authorList>
    </citation>
    <scope>IDENTIFICATION</scope>
</reference>
<dbReference type="Ensembl" id="ENSLLET00000023020.1">
    <property type="protein sequence ID" value="ENSLLEP00000022163.1"/>
    <property type="gene ID" value="ENSLLEG00000014016.1"/>
</dbReference>
<evidence type="ECO:0000313" key="1">
    <source>
        <dbReference type="Ensembl" id="ENSLLEP00000022163.1"/>
    </source>
</evidence>
<dbReference type="OrthoDB" id="8924832at2759"/>
<dbReference type="GeneTree" id="ENSGT01010000228713"/>
<accession>A0A8C5MZV2</accession>
<protein>
    <submittedName>
        <fullName evidence="1">Uncharacterized protein</fullName>
    </submittedName>
</protein>